<evidence type="ECO:0000313" key="67">
    <source>
        <dbReference type="Proteomes" id="UP000521994"/>
    </source>
</evidence>
<dbReference type="Proteomes" id="UP000306700">
    <property type="component" value="Unassembled WGS sequence"/>
</dbReference>
<dbReference type="FunFam" id="1.20.120.340:FF:000001">
    <property type="entry name" value="Flagellar secretion chaperone FliS"/>
    <property type="match status" value="1"/>
</dbReference>
<evidence type="ECO:0000313" key="32">
    <source>
        <dbReference type="EMBL" id="PBN73076.1"/>
    </source>
</evidence>
<dbReference type="Proteomes" id="UP000532204">
    <property type="component" value="Unassembled WGS sequence"/>
</dbReference>
<dbReference type="EMBL" id="UGCP01000002">
    <property type="protein sequence ID" value="STI85557.1"/>
    <property type="molecule type" value="Genomic_DNA"/>
</dbReference>
<evidence type="ECO:0000313" key="22">
    <source>
        <dbReference type="EMBL" id="MBA7718777.1"/>
    </source>
</evidence>
<reference evidence="24" key="27">
    <citation type="submission" date="2023-06" db="EMBL/GenBank/DDBJ databases">
        <title>Deciphering the underlying mechanisms mediating the transmission of blaNDM gene from human to animals in China.</title>
        <authorList>
            <person name="Chen K."/>
            <person name="Chen S."/>
        </authorList>
    </citation>
    <scope>NUCLEOTIDE SEQUENCE</scope>
    <source>
        <strain evidence="24">1199</strain>
    </source>
</reference>
<keyword evidence="5" id="KW-0143">Chaperone</keyword>
<evidence type="ECO:0000313" key="31">
    <source>
        <dbReference type="EMBL" id="PAU23093.1"/>
    </source>
</evidence>
<evidence type="ECO:0000313" key="12">
    <source>
        <dbReference type="EMBL" id="EFC9751936.1"/>
    </source>
</evidence>
<dbReference type="PATRIC" id="fig|562.10482.peg.1854"/>
<dbReference type="EMBL" id="CP024978">
    <property type="protein sequence ID" value="ATZ34656.1"/>
    <property type="molecule type" value="Genomic_DNA"/>
</dbReference>
<evidence type="ECO:0000313" key="70">
    <source>
        <dbReference type="Proteomes" id="UP000534332"/>
    </source>
</evidence>
<gene>
    <name evidence="11" type="primary">fliS</name>
    <name evidence="32" type="ORF">ABE91_015570</name>
    <name evidence="21" type="ORF">ACU57_15335</name>
    <name evidence="16" type="ORF">BG944_002772</name>
    <name evidence="29" type="ORF">BK383_08940</name>
    <name evidence="30" type="ORF">BMT50_21480</name>
    <name evidence="13" type="ORF">BRV02_002482</name>
    <name evidence="31" type="ORF">BTQ06_13395</name>
    <name evidence="17" type="ORF">BvCmsKKP061_03581</name>
    <name evidence="11" type="ORF">C1Q91_002635</name>
    <name evidence="42" type="ORF">C9160_10785</name>
    <name evidence="41" type="ORF">C9194_18995</name>
    <name evidence="8" type="ORF">CV83915_04385</name>
    <name evidence="33" type="ORF">DIV22_07730</name>
    <name evidence="9" type="ORF">DS732_15405</name>
    <name evidence="12" type="ORF">E6D34_22290</name>
    <name evidence="26" type="ORF">EIZ93_25075</name>
    <name evidence="14" type="ORF">F9461_20265</name>
    <name evidence="10" type="ORF">FGAF848_01390</name>
    <name evidence="43" type="ORF">FWK02_09185</name>
    <name evidence="15" type="ORF">GAJ12_13025</name>
    <name evidence="27" type="ORF">GP965_21815</name>
    <name evidence="28" type="ORF">GRW24_16565</name>
    <name evidence="18" type="ORF">HKA49_000045</name>
    <name evidence="22" type="ORF">HV209_09170</name>
    <name evidence="19" type="ORF">J5U05_003119</name>
    <name evidence="23" type="ORF">JNA65_10955</name>
    <name evidence="35" type="ORF">NCTC10418_03121</name>
    <name evidence="34" type="ORF">NCTC10767_03606</name>
    <name evidence="38" type="ORF">NCTC8179_00060</name>
    <name evidence="39" type="ORF">NCTC8333_02418</name>
    <name evidence="36" type="ORF">NCTC8622_04656</name>
    <name evidence="40" type="ORF">NCTC8960_04840</name>
    <name evidence="37" type="ORF">NCTC9081_00072</name>
    <name evidence="25" type="ORF">NY836_01610</name>
    <name evidence="24" type="ORF">OFN31_06590</name>
    <name evidence="20" type="ORF">WR15_18165</name>
</gene>
<evidence type="ECO:0000313" key="47">
    <source>
        <dbReference type="Proteomes" id="UP000184277"/>
    </source>
</evidence>
<reference evidence="18 74" key="9">
    <citation type="journal article" date="2018" name="Genome Biol.">
        <title>SKESA: strategic k-mer extension for scrupulous assemblies.</title>
        <authorList>
            <person name="Souvorov A."/>
            <person name="Agarwala R."/>
            <person name="Lipman D.J."/>
        </authorList>
    </citation>
    <scope>NUCLEOTIDE SEQUENCE</scope>
    <source>
        <strain evidence="19">ST-87-5</strain>
        <strain evidence="18 74">TW14994</strain>
    </source>
</reference>
<name>A0A024L2E2_ECOLX</name>
<reference evidence="61 62" key="15">
    <citation type="submission" date="2018-12" db="EMBL/GenBank/DDBJ databases">
        <title>Food and Water Safety Consortium.</title>
        <authorList>
            <person name="Tyson S."/>
            <person name="Peterson C.-L."/>
            <person name="Olson A."/>
            <person name="Tyler S."/>
            <person name="Cabral J."/>
            <person name="Lynch T."/>
            <person name="Knox N."/>
            <person name="Van Domselaar G."/>
            <person name="Graham M."/>
        </authorList>
    </citation>
    <scope>NUCLEOTIDE SEQUENCE [LARGE SCALE GENOMIC DNA]</scope>
    <source>
        <strain evidence="42 62">FWSEC0384</strain>
        <strain evidence="41 61">FWSEC0419</strain>
    </source>
</reference>
<dbReference type="Proteomes" id="UP000254647">
    <property type="component" value="Unassembled WGS sequence"/>
</dbReference>
<reference evidence="28 65" key="18">
    <citation type="submission" date="2019-12" db="EMBL/GenBank/DDBJ databases">
        <title>Enteriobacteria Tanzani isolates_10434.</title>
        <authorList>
            <person name="Subbiah M."/>
            <person name="Call D."/>
        </authorList>
    </citation>
    <scope>NUCLEOTIDE SEQUENCE [LARGE SCALE GENOMIC DNA]</scope>
    <source>
        <strain evidence="28 65">10434wG3</strain>
    </source>
</reference>
<evidence type="ECO:0000313" key="55">
    <source>
        <dbReference type="Proteomes" id="UP000254718"/>
    </source>
</evidence>
<evidence type="ECO:0000313" key="61">
    <source>
        <dbReference type="Proteomes" id="UP000305093"/>
    </source>
</evidence>
<dbReference type="EMBL" id="UFZQ01000001">
    <property type="protein sequence ID" value="STE85509.1"/>
    <property type="molecule type" value="Genomic_DNA"/>
</dbReference>
<dbReference type="EMBL" id="LDXE02000003">
    <property type="protein sequence ID" value="PBN73076.1"/>
    <property type="molecule type" value="Genomic_DNA"/>
</dbReference>
<evidence type="ECO:0000313" key="30">
    <source>
        <dbReference type="EMBL" id="OKB75145.1"/>
    </source>
</evidence>
<dbReference type="EMBL" id="MOKI01000021">
    <property type="protein sequence ID" value="OJR55357.1"/>
    <property type="molecule type" value="Genomic_DNA"/>
</dbReference>
<evidence type="ECO:0000313" key="17">
    <source>
        <dbReference type="EMBL" id="GDH52438.1"/>
    </source>
</evidence>
<evidence type="ECO:0000313" key="8">
    <source>
        <dbReference type="EMBL" id="ATZ34656.1"/>
    </source>
</evidence>
<reference evidence="11 68" key="14">
    <citation type="submission" date="2018-08" db="EMBL/GenBank/DDBJ databases">
        <authorList>
            <consortium name="GenomeTrakr network: Whole genome sequencing for foodborne pathogen traceback"/>
        </authorList>
    </citation>
    <scope>NUCLEOTIDE SEQUENCE [LARGE SCALE GENOMIC DNA]</scope>
    <source>
        <strain evidence="11 68">AZ-TG102963</strain>
    </source>
</reference>
<evidence type="ECO:0000313" key="43">
    <source>
        <dbReference type="EMBL" id="TXT02056.1"/>
    </source>
</evidence>
<dbReference type="Proteomes" id="UP000254079">
    <property type="component" value="Unassembled WGS sequence"/>
</dbReference>
<reference evidence="16 67" key="22">
    <citation type="submission" date="2020-02" db="EMBL/GenBank/DDBJ databases">
        <authorList>
            <consortium name="PulseNet: The National Subtyping Network for Foodborne Disease Surveillance"/>
            <person name="Tarr C.L."/>
            <person name="Trees E."/>
            <person name="Katz L.S."/>
            <person name="Carleton-Romer H.A."/>
            <person name="Stroika S."/>
            <person name="Kucerova Z."/>
            <person name="Roache K.F."/>
            <person name="Sabol A.L."/>
            <person name="Besser J."/>
            <person name="Gerner-Smidt P."/>
        </authorList>
    </citation>
    <scope>NUCLEOTIDE SEQUENCE [LARGE SCALE GENOMIC DNA]</scope>
    <source>
        <strain evidence="16 67">2014C-3796</strain>
    </source>
</reference>
<dbReference type="AlphaFoldDB" id="A0A024L2E2"/>
<dbReference type="EMBL" id="LGZN01000045">
    <property type="protein sequence ID" value="KNF66431.1"/>
    <property type="molecule type" value="Genomic_DNA"/>
</dbReference>
<evidence type="ECO:0000313" key="50">
    <source>
        <dbReference type="Proteomes" id="UP000236551"/>
    </source>
</evidence>
<dbReference type="Proteomes" id="UP000523388">
    <property type="component" value="Unassembled WGS sequence"/>
</dbReference>
<evidence type="ECO:0000256" key="7">
    <source>
        <dbReference type="PIRNR" id="PIRNR039090"/>
    </source>
</evidence>
<evidence type="ECO:0000313" key="10">
    <source>
        <dbReference type="EMBL" id="CAK1206219.1"/>
    </source>
</evidence>
<comment type="similarity">
    <text evidence="2 7">Belongs to the FliS family.</text>
</comment>
<reference evidence="9 59" key="13">
    <citation type="submission" date="2018-08" db="EMBL/GenBank/DDBJ databases">
        <title>Complete genome sequencing and genomic characterization of five Escherichia coli strains co-producing MCR-1 and ESBLs from different origins in China.</title>
        <authorList>
            <person name="Bai L."/>
        </authorList>
    </citation>
    <scope>NUCLEOTIDE SEQUENCE [LARGE SCALE GENOMIC DNA]</scope>
    <source>
        <strain evidence="59">cq9</strain>
        <strain evidence="9">Cq9</strain>
    </source>
</reference>
<dbReference type="Proteomes" id="UP000256244">
    <property type="component" value="Chromosome"/>
</dbReference>
<dbReference type="InterPro" id="IPR036584">
    <property type="entry name" value="FliS_sf"/>
</dbReference>
<reference evidence="33 51" key="11">
    <citation type="submission" date="2018-05" db="EMBL/GenBank/DDBJ databases">
        <title>Genomic sequencing of EHEC O26 New European Clone.</title>
        <authorList>
            <person name="Karnisova L."/>
            <person name="Nunvar J."/>
            <person name="Marejkova M."/>
            <person name="Mellmann A."/>
            <person name="Drevinek P."/>
            <person name="Blahova K."/>
            <person name="Bielaszewska M."/>
        </authorList>
    </citation>
    <scope>NUCLEOTIDE SEQUENCE [LARGE SCALE GENOMIC DNA]</scope>
    <source>
        <strain evidence="33 51">14-391</strain>
    </source>
</reference>
<dbReference type="EMBL" id="MPGR01000001">
    <property type="protein sequence ID" value="OKB75145.1"/>
    <property type="molecule type" value="Genomic_DNA"/>
</dbReference>
<dbReference type="GeneID" id="93775264"/>
<evidence type="ECO:0000313" key="53">
    <source>
        <dbReference type="Proteomes" id="UP000254647"/>
    </source>
</evidence>
<dbReference type="EMBL" id="JAOVKC010000006">
    <property type="protein sequence ID" value="MCV5621445.1"/>
    <property type="molecule type" value="Genomic_DNA"/>
</dbReference>
<evidence type="ECO:0000313" key="33">
    <source>
        <dbReference type="EMBL" id="PZZ71141.1"/>
    </source>
</evidence>
<dbReference type="EMBL" id="BFXY01000112">
    <property type="protein sequence ID" value="GDH52438.1"/>
    <property type="molecule type" value="Genomic_DNA"/>
</dbReference>
<evidence type="ECO:0000313" key="13">
    <source>
        <dbReference type="EMBL" id="EFG2161413.1"/>
    </source>
</evidence>
<evidence type="ECO:0000313" key="72">
    <source>
        <dbReference type="Proteomes" id="UP000537181"/>
    </source>
</evidence>
<evidence type="ECO:0000313" key="54">
    <source>
        <dbReference type="Proteomes" id="UP000254716"/>
    </source>
</evidence>
<dbReference type="EMBL" id="CP031546">
    <property type="protein sequence ID" value="AXO07648.1"/>
    <property type="molecule type" value="Genomic_DNA"/>
</dbReference>
<protein>
    <recommendedName>
        <fullName evidence="6 7">Flagellar secretion chaperone FliS</fullName>
    </recommendedName>
</protein>
<evidence type="ECO:0000256" key="2">
    <source>
        <dbReference type="ARBA" id="ARBA00008787"/>
    </source>
</evidence>
<dbReference type="Proteomes" id="UP000254716">
    <property type="component" value="Unassembled WGS sequence"/>
</dbReference>
<evidence type="ECO:0000313" key="16">
    <source>
        <dbReference type="EMBL" id="EFI0213595.1"/>
    </source>
</evidence>
<reference evidence="30 48" key="5">
    <citation type="submission" date="2016-11" db="EMBL/GenBank/DDBJ databases">
        <title>Draft genome sequences of five Shigatoxin-producing Escherichia coli isolates harboring the new recently described Subtilase cytotoxin allelic variant subAB2-3.</title>
        <authorList>
            <person name="Tasara T."/>
            <person name="Fierz L."/>
            <person name="Klumpp J."/>
            <person name="Schmidt H."/>
            <person name="Stephan R."/>
        </authorList>
    </citation>
    <scope>NUCLEOTIDE SEQUENCE [LARGE SCALE GENOMIC DNA]</scope>
    <source>
        <strain evidence="30 48">453</strain>
    </source>
</reference>
<dbReference type="GO" id="GO:0005829">
    <property type="term" value="C:cytosol"/>
    <property type="evidence" value="ECO:0007669"/>
    <property type="project" value="UniProtKB-SubCell"/>
</dbReference>
<evidence type="ECO:0000313" key="14">
    <source>
        <dbReference type="EMBL" id="EFH3675525.1"/>
    </source>
</evidence>
<dbReference type="PIRSF" id="PIRSF039090">
    <property type="entry name" value="Flis"/>
    <property type="match status" value="1"/>
</dbReference>
<dbReference type="Proteomes" id="UP000462410">
    <property type="component" value="Unassembled WGS sequence"/>
</dbReference>
<evidence type="ECO:0000313" key="11">
    <source>
        <dbReference type="EMBL" id="EFA9846242.1"/>
    </source>
</evidence>
<evidence type="ECO:0000313" key="40">
    <source>
        <dbReference type="EMBL" id="STN14453.1"/>
    </source>
</evidence>
<reference evidence="19" key="25">
    <citation type="submission" date="2021-03" db="EMBL/GenBank/DDBJ databases">
        <authorList>
            <consortium name="NCBI Pathogen Detection Project"/>
        </authorList>
    </citation>
    <scope>NUCLEOTIDE SEQUENCE</scope>
    <source>
        <strain evidence="19">ST-87-5</strain>
        <strain evidence="18">TW14994</strain>
    </source>
</reference>
<evidence type="ECO:0000256" key="1">
    <source>
        <dbReference type="ARBA" id="ARBA00004514"/>
    </source>
</evidence>
<dbReference type="EMBL" id="MRVZ01000038">
    <property type="protein sequence ID" value="PAU23093.1"/>
    <property type="molecule type" value="Genomic_DNA"/>
</dbReference>
<dbReference type="EMBL" id="AASVQO010000017">
    <property type="protein sequence ID" value="EFH3675525.1"/>
    <property type="molecule type" value="Genomic_DNA"/>
</dbReference>
<dbReference type="Proteomes" id="UP000871786">
    <property type="component" value="Unassembled WGS sequence"/>
</dbReference>
<sequence>MYTASGSKAYAQIGVESAVMSASQQQLVTMLFDGVLSALVRARLFMQDNNQQGKGVSLSKAINIIENGLRVSLDEESKDELTQNLIALYSYMVRRLLQANLRNDVSAVEEVEALMRNIADAWKESLLSPSLIQDPV</sequence>
<dbReference type="EMBL" id="UGFO01000006">
    <property type="protein sequence ID" value="STN14453.1"/>
    <property type="molecule type" value="Genomic_DNA"/>
</dbReference>
<keyword evidence="3 7" id="KW-0963">Cytoplasm</keyword>
<reference evidence="13 70" key="21">
    <citation type="submission" date="2020-02" db="EMBL/GenBank/DDBJ databases">
        <authorList>
            <person name="Ashton P.M."/>
            <person name="Dallman T."/>
            <person name="Nair S."/>
            <person name="De Pinna E."/>
            <person name="Peters T."/>
            <person name="Grant K."/>
        </authorList>
    </citation>
    <scope>NUCLEOTIDE SEQUENCE [LARGE SCALE GENOMIC DNA]</scope>
    <source>
        <strain evidence="13 70">188143</strain>
    </source>
</reference>
<evidence type="ECO:0000256" key="5">
    <source>
        <dbReference type="ARBA" id="ARBA00023186"/>
    </source>
</evidence>
<keyword evidence="11" id="KW-0966">Cell projection</keyword>
<evidence type="ECO:0000313" key="71">
    <source>
        <dbReference type="Proteomes" id="UP000534496"/>
    </source>
</evidence>
<dbReference type="EMBL" id="RRNI01000009">
    <property type="protein sequence ID" value="TJH22113.1"/>
    <property type="molecule type" value="Genomic_DNA"/>
</dbReference>
<dbReference type="Pfam" id="PF02561">
    <property type="entry name" value="FliS"/>
    <property type="match status" value="1"/>
</dbReference>
<dbReference type="EMBL" id="WTRC01000508">
    <property type="protein sequence ID" value="MWT23523.1"/>
    <property type="molecule type" value="Genomic_DNA"/>
</dbReference>
<dbReference type="Proteomes" id="UP000303027">
    <property type="component" value="Unassembled WGS sequence"/>
</dbReference>
<dbReference type="Proteomes" id="UP000255460">
    <property type="component" value="Unassembled WGS sequence"/>
</dbReference>
<dbReference type="EMBL" id="DADRWU010000030">
    <property type="protein sequence ID" value="HBA4247960.1"/>
    <property type="molecule type" value="Genomic_DNA"/>
</dbReference>
<reference evidence="43 63" key="17">
    <citation type="submission" date="2019-08" db="EMBL/GenBank/DDBJ databases">
        <title>Whole genome analysis of cultivated E. coli strains isolated from CD patients and healthy donors.</title>
        <authorList>
            <person name="Siniagina M.N."/>
            <person name="Markelova M.I."/>
            <person name="Laikov A.V."/>
            <person name="Boulygina E.A."/>
            <person name="Khusnutdinova D.R."/>
            <person name="Kharchenko A."/>
            <person name="Grigoryeva T.V."/>
        </authorList>
    </citation>
    <scope>NUCLEOTIDE SEQUENCE [LARGE SCALE GENOMIC DNA]</scope>
    <source>
        <strain evidence="43 63">3_77_5</strain>
    </source>
</reference>
<evidence type="ECO:0000313" key="66">
    <source>
        <dbReference type="Proteomes" id="UP000462410"/>
    </source>
</evidence>
<evidence type="ECO:0000313" key="57">
    <source>
        <dbReference type="Proteomes" id="UP000255460"/>
    </source>
</evidence>
<dbReference type="Proteomes" id="UP000534496">
    <property type="component" value="Unassembled WGS sequence"/>
</dbReference>
<dbReference type="Proteomes" id="UP000036331">
    <property type="component" value="Unassembled WGS sequence"/>
</dbReference>
<dbReference type="EMBL" id="UGFE01000002">
    <property type="protein sequence ID" value="STM23478.1"/>
    <property type="molecule type" value="Genomic_DNA"/>
</dbReference>
<reference evidence="29 47" key="4">
    <citation type="submission" date="2016-10" db="EMBL/GenBank/DDBJ databases">
        <title>Comprehensive resistome analysis reveals the prevalence of NDM and MCR-1 in Chinese poultry production.</title>
        <authorList>
            <person name="Wang Y."/>
            <person name="Zhang R."/>
            <person name="Li J."/>
            <person name="Wu Z."/>
            <person name="Wenjuan Y."/>
            <person name="Schwarz S."/>
            <person name="Tyrrell J."/>
            <person name="Zheng Y."/>
            <person name="Wang S."/>
            <person name="Shen Z."/>
            <person name="Liu Z."/>
            <person name="Lei L."/>
            <person name="Li M."/>
            <person name="Zhang Q."/>
            <person name="Wu C."/>
            <person name="Zhang Q."/>
            <person name="Wu Y."/>
            <person name="Walsh T."/>
            <person name="Shen J."/>
        </authorList>
    </citation>
    <scope>NUCLEOTIDE SEQUENCE [LARGE SCALE GENOMIC DNA]</scope>
    <source>
        <strain evidence="29 47">570</strain>
    </source>
</reference>
<dbReference type="Proteomes" id="UP001208624">
    <property type="component" value="Unassembled WGS sequence"/>
</dbReference>
<evidence type="ECO:0000313" key="36">
    <source>
        <dbReference type="EMBL" id="STI85557.1"/>
    </source>
</evidence>
<evidence type="ECO:0000256" key="6">
    <source>
        <dbReference type="ARBA" id="ARBA00069985"/>
    </source>
</evidence>
<evidence type="ECO:0000313" key="51">
    <source>
        <dbReference type="Proteomes" id="UP000248865"/>
    </source>
</evidence>
<evidence type="ECO:0000313" key="65">
    <source>
        <dbReference type="Proteomes" id="UP000447081"/>
    </source>
</evidence>
<dbReference type="EMBL" id="AASXRC010000013">
    <property type="protein sequence ID" value="EFI0213595.1"/>
    <property type="molecule type" value="Genomic_DNA"/>
</dbReference>
<dbReference type="Proteomes" id="UP000255057">
    <property type="component" value="Unassembled WGS sequence"/>
</dbReference>
<dbReference type="EMBL" id="VSBS01000237">
    <property type="protein sequence ID" value="TXT02056.1"/>
    <property type="molecule type" value="Genomic_DNA"/>
</dbReference>
<dbReference type="EMBL" id="AASSGK010000012">
    <property type="protein sequence ID" value="EFG2161413.1"/>
    <property type="molecule type" value="Genomic_DNA"/>
</dbReference>
<dbReference type="Proteomes" id="UP000447081">
    <property type="component" value="Unassembled WGS sequence"/>
</dbReference>
<reference evidence="52 53" key="12">
    <citation type="submission" date="2018-06" db="EMBL/GenBank/DDBJ databases">
        <authorList>
            <consortium name="Pathogen Informatics"/>
            <person name="Doyle S."/>
        </authorList>
    </citation>
    <scope>NUCLEOTIDE SEQUENCE [LARGE SCALE GENOMIC DNA]</scope>
    <source>
        <strain evidence="35 57">NCTC10418</strain>
        <strain evidence="34 53">NCTC10767</strain>
        <strain evidence="38 58">NCTC8179</strain>
        <strain evidence="39 55">NCTC8333</strain>
        <strain evidence="36 52">NCTC8622</strain>
        <strain evidence="40 56">NCTC8960</strain>
        <strain evidence="37 54">NCTC9081</strain>
    </source>
</reference>
<dbReference type="PANTHER" id="PTHR34773:SF1">
    <property type="entry name" value="FLAGELLAR SECRETION CHAPERONE FLIS"/>
    <property type="match status" value="1"/>
</dbReference>
<dbReference type="EMBL" id="JANWOR010000088">
    <property type="protein sequence ID" value="MDA4176124.1"/>
    <property type="molecule type" value="Genomic_DNA"/>
</dbReference>
<dbReference type="EMBL" id="RYCF01000209">
    <property type="protein sequence ID" value="MQK27462.1"/>
    <property type="molecule type" value="Genomic_DNA"/>
</dbReference>
<dbReference type="Proteomes" id="UP000842385">
    <property type="component" value="Unassembled WGS sequence"/>
</dbReference>
<dbReference type="EMBL" id="JAETYZ010000010">
    <property type="protein sequence ID" value="MBL6234436.1"/>
    <property type="molecule type" value="Genomic_DNA"/>
</dbReference>
<evidence type="ECO:0000313" key="56">
    <source>
        <dbReference type="Proteomes" id="UP000255057"/>
    </source>
</evidence>
<evidence type="ECO:0000313" key="21">
    <source>
        <dbReference type="EMBL" id="KPO10238.1"/>
    </source>
</evidence>
<dbReference type="EMBL" id="UGEB01000001">
    <property type="protein sequence ID" value="STK42297.1"/>
    <property type="molecule type" value="Genomic_DNA"/>
</dbReference>
<dbReference type="EMBL" id="CAUZHL010000001">
    <property type="protein sequence ID" value="CAK1206219.1"/>
    <property type="molecule type" value="Genomic_DNA"/>
</dbReference>
<evidence type="ECO:0000313" key="68">
    <source>
        <dbReference type="Proteomes" id="UP000523388"/>
    </source>
</evidence>
<evidence type="ECO:0000313" key="63">
    <source>
        <dbReference type="Proteomes" id="UP000321461"/>
    </source>
</evidence>
<evidence type="ECO:0000313" key="20">
    <source>
        <dbReference type="EMBL" id="KNF66431.1"/>
    </source>
</evidence>
<evidence type="ECO:0000313" key="64">
    <source>
        <dbReference type="Proteomes" id="UP000359125"/>
    </source>
</evidence>
<evidence type="ECO:0000313" key="37">
    <source>
        <dbReference type="EMBL" id="STJ14523.1"/>
    </source>
</evidence>
<reference evidence="27 66" key="19">
    <citation type="submission" date="2019-12" db="EMBL/GenBank/DDBJ databases">
        <title>Enteriobacteria Tanzani isolates_8377-8380.</title>
        <authorList>
            <person name="Subbiah M."/>
            <person name="Call D."/>
        </authorList>
    </citation>
    <scope>NUCLEOTIDE SEQUENCE [LARGE SCALE GENOMIC DNA]</scope>
    <source>
        <strain evidence="27 66">8378wH8</strain>
    </source>
</reference>
<evidence type="ECO:0000313" key="24">
    <source>
        <dbReference type="EMBL" id="MCV5621445.1"/>
    </source>
</evidence>
<comment type="subcellular location">
    <subcellularLocation>
        <location evidence="1 7">Cytoplasm</location>
        <location evidence="1 7">Cytosol</location>
    </subcellularLocation>
</comment>
<dbReference type="Proteomes" id="UP000537181">
    <property type="component" value="Unassembled WGS sequence"/>
</dbReference>
<dbReference type="EMBL" id="RROO01000039">
    <property type="protein sequence ID" value="TJF63060.1"/>
    <property type="molecule type" value="Genomic_DNA"/>
</dbReference>
<dbReference type="EMBL" id="AASEBA010000060">
    <property type="protein sequence ID" value="EFC9751936.1"/>
    <property type="molecule type" value="Genomic_DNA"/>
</dbReference>
<reference evidence="21 46" key="1">
    <citation type="journal article" date="2015" name="Front. Microbiol.">
        <title>Genetic determinants of heat resistance in Escherichia coli.</title>
        <authorList>
            <person name="Mercer R.G."/>
            <person name="Zheng J."/>
            <person name="Garcia-Hernandez R."/>
            <person name="Ruan L."/>
            <person name="Ganzle M.G."/>
            <person name="McMullen L.M."/>
        </authorList>
    </citation>
    <scope>NUCLEOTIDE SEQUENCE [LARGE SCALE GENOMIC DNA]</scope>
    <source>
        <strain evidence="21 46">AW1.3</strain>
    </source>
</reference>
<evidence type="ECO:0000313" key="58">
    <source>
        <dbReference type="Proteomes" id="UP000255543"/>
    </source>
</evidence>
<reference evidence="23 73" key="24">
    <citation type="submission" date="2021-01" db="EMBL/GenBank/DDBJ databases">
        <title>Genomes of Escherichia coli STEC strains from raw meat-based diets for companion animals.</title>
        <authorList>
            <person name="Stevens M.J.A."/>
            <person name="Stephan R."/>
        </authorList>
    </citation>
    <scope>NUCLEOTIDE SEQUENCE [LARGE SCALE GENOMIC DNA]</scope>
    <source>
        <strain evidence="23 73">LSC1-58</strain>
    </source>
</reference>
<dbReference type="SUPFAM" id="SSF101116">
    <property type="entry name" value="Flagellar export chaperone FliS"/>
    <property type="match status" value="1"/>
</dbReference>
<evidence type="ECO:0000313" key="44">
    <source>
        <dbReference type="Proteomes" id="UP000036331"/>
    </source>
</evidence>
<dbReference type="EMBL" id="LDYI01000111">
    <property type="protein sequence ID" value="KPO10238.1"/>
    <property type="molecule type" value="Genomic_DNA"/>
</dbReference>
<dbReference type="Proteomes" id="UP000321461">
    <property type="component" value="Unassembled WGS sequence"/>
</dbReference>
<dbReference type="EMBL" id="AASWKX010000013">
    <property type="protein sequence ID" value="EFH6165967.1"/>
    <property type="molecule type" value="Genomic_DNA"/>
</dbReference>
<reference evidence="17 60" key="10">
    <citation type="submission" date="2018-04" db="EMBL/GenBank/DDBJ databases">
        <title>Large scale genomics of bovine and human commensal E. coli to reveal the emerging process of EHEC.</title>
        <authorList>
            <person name="Arimizu Y."/>
            <person name="Ogura Y."/>
        </authorList>
    </citation>
    <scope>NUCLEOTIDE SEQUENCE [LARGE SCALE GENOMIC DNA]</scope>
    <source>
        <strain evidence="17 60">KK-P061</strain>
    </source>
</reference>
<evidence type="ECO:0000313" key="41">
    <source>
        <dbReference type="EMBL" id="TJF63060.1"/>
    </source>
</evidence>
<dbReference type="Proteomes" id="UP000615017">
    <property type="component" value="Unassembled WGS sequence"/>
</dbReference>
<dbReference type="Proteomes" id="UP000359125">
    <property type="component" value="Unassembled WGS sequence"/>
</dbReference>
<reference evidence="32 44" key="2">
    <citation type="journal article" date="2015" name="Genome Announc.">
        <title>Draft Genome Sequences of Human-Pathogenic Escherichia coli O26:H11 Strains Carrying the stx2 Gene Only and Circulating in France.</title>
        <authorList>
            <person name="Delannoy S."/>
            <person name="Mariani-Kurkdjian P."/>
            <person name="Bonacorsi S."/>
            <person name="Liguori S."/>
            <person name="Ison S.A."/>
            <person name="Fach P."/>
        </authorList>
    </citation>
    <scope>NUCLEOTIDE SEQUENCE [LARGE SCALE GENOMIC DNA]</scope>
    <source>
        <strain evidence="32 44">34870</strain>
    </source>
</reference>
<dbReference type="EMBL" id="JABXPW010000002">
    <property type="protein sequence ID" value="MBA7718777.1"/>
    <property type="molecule type" value="Genomic_DNA"/>
</dbReference>
<evidence type="ECO:0000313" key="60">
    <source>
        <dbReference type="Proteomes" id="UP000303027"/>
    </source>
</evidence>
<dbReference type="Proteomes" id="UP000521994">
    <property type="component" value="Unassembled WGS sequence"/>
</dbReference>
<evidence type="ECO:0000313" key="69">
    <source>
        <dbReference type="Proteomes" id="UP000532204"/>
    </source>
</evidence>
<evidence type="ECO:0000256" key="4">
    <source>
        <dbReference type="ARBA" id="ARBA00022795"/>
    </source>
</evidence>
<dbReference type="Proteomes" id="UP000236551">
    <property type="component" value="Chromosome"/>
</dbReference>
<reference evidence="25" key="26">
    <citation type="submission" date="2022-08" db="EMBL/GenBank/DDBJ databases">
        <title>Genome sequencing of human pathogens.</title>
        <authorList>
            <person name="Cao X."/>
        </authorList>
    </citation>
    <scope>NUCLEOTIDE SEQUENCE</scope>
    <source>
        <strain evidence="25">EC16126</strain>
    </source>
</reference>
<dbReference type="Proteomes" id="UP001211064">
    <property type="component" value="Unassembled WGS sequence"/>
</dbReference>
<dbReference type="EMBL" id="WUIG01000385">
    <property type="protein sequence ID" value="MXJ10069.1"/>
    <property type="molecule type" value="Genomic_DNA"/>
</dbReference>
<evidence type="ECO:0000313" key="62">
    <source>
        <dbReference type="Proteomes" id="UP000306700"/>
    </source>
</evidence>
<evidence type="ECO:0000313" key="74">
    <source>
        <dbReference type="Proteomes" id="UP000842385"/>
    </source>
</evidence>
<reference evidence="31 49" key="6">
    <citation type="submission" date="2016-12" db="EMBL/GenBank/DDBJ databases">
        <title>Real-Time Genomic Investigation Underlying the Public Health Response to a Shiga Toxin-Producing Escherichia Coli O26:H11 Outbreak in a Nursery.</title>
        <authorList>
            <person name="Ferdous M."/>
            <person name="Moran-Gilad J."/>
            <person name="Rossen J.W."/>
            <person name="Gdalevich M."/>
        </authorList>
    </citation>
    <scope>NUCLEOTIDE SEQUENCE [LARGE SCALE GENOMIC DNA]</scope>
    <source>
        <strain evidence="31 49">STEC 514-2</strain>
    </source>
</reference>
<evidence type="ECO:0000313" key="28">
    <source>
        <dbReference type="EMBL" id="MXJ10069.1"/>
    </source>
</evidence>
<dbReference type="Proteomes" id="UP000037564">
    <property type="component" value="Unassembled WGS sequence"/>
</dbReference>
<evidence type="ECO:0000313" key="27">
    <source>
        <dbReference type="EMBL" id="MWT23523.1"/>
    </source>
</evidence>
<keyword evidence="11" id="KW-0282">Flagellum</keyword>
<dbReference type="EMBL" id="QFSS01000026">
    <property type="protein sequence ID" value="PZZ71141.1"/>
    <property type="molecule type" value="Genomic_DNA"/>
</dbReference>
<dbReference type="Proteomes" id="UP000184277">
    <property type="component" value="Unassembled WGS sequence"/>
</dbReference>
<evidence type="ECO:0000313" key="52">
    <source>
        <dbReference type="Proteomes" id="UP000254079"/>
    </source>
</evidence>
<evidence type="ECO:0000313" key="18">
    <source>
        <dbReference type="EMBL" id="HAI8955966.1"/>
    </source>
</evidence>
<dbReference type="EMBL" id="UGCV01000001">
    <property type="protein sequence ID" value="STJ14523.1"/>
    <property type="molecule type" value="Genomic_DNA"/>
</dbReference>
<reference evidence="20 45" key="3">
    <citation type="submission" date="2015-07" db="EMBL/GenBank/DDBJ databases">
        <title>Genome sequences of 64 non-O157:H7 Shiga toxin-producing Escherichia coli strains.</title>
        <authorList>
            <person name="Gonzalez-Escalona N."/>
            <person name="Toro M."/>
            <person name="Timme R."/>
            <person name="Payne J."/>
        </authorList>
    </citation>
    <scope>NUCLEOTIDE SEQUENCE [LARGE SCALE GENOMIC DNA]</scope>
    <source>
        <strain evidence="20 45">CFSAN026843</strain>
    </source>
</reference>
<dbReference type="RefSeq" id="WP_000287768.1">
    <property type="nucleotide sequence ID" value="NZ_AP018395.1"/>
</dbReference>
<evidence type="ECO:0000313" key="45">
    <source>
        <dbReference type="Proteomes" id="UP000037564"/>
    </source>
</evidence>
<dbReference type="NCBIfam" id="TIGR00208">
    <property type="entry name" value="fliS"/>
    <property type="match status" value="1"/>
</dbReference>
<evidence type="ECO:0000313" key="9">
    <source>
        <dbReference type="EMBL" id="AXO07648.1"/>
    </source>
</evidence>
<evidence type="ECO:0000313" key="39">
    <source>
        <dbReference type="EMBL" id="STM23478.1"/>
    </source>
</evidence>
<evidence type="ECO:0000313" key="34">
    <source>
        <dbReference type="EMBL" id="STC85431.1"/>
    </source>
</evidence>
<keyword evidence="11" id="KW-0969">Cilium</keyword>
<organism evidence="11 68">
    <name type="scientific">Escherichia coli</name>
    <dbReference type="NCBI Taxonomy" id="562"/>
    <lineage>
        <taxon>Bacteria</taxon>
        <taxon>Pseudomonadati</taxon>
        <taxon>Pseudomonadota</taxon>
        <taxon>Gammaproteobacteria</taxon>
        <taxon>Enterobacterales</taxon>
        <taxon>Enterobacteriaceae</taxon>
        <taxon>Escherichia</taxon>
    </lineage>
</organism>
<evidence type="ECO:0000313" key="59">
    <source>
        <dbReference type="Proteomes" id="UP000256244"/>
    </source>
</evidence>
<dbReference type="Proteomes" id="UP000622722">
    <property type="component" value="Unassembled WGS sequence"/>
</dbReference>
<reference evidence="71 72" key="20">
    <citation type="submission" date="2019-12" db="EMBL/GenBank/DDBJ databases">
        <authorList>
            <consortium name="NARMS: The National Antimicrobial Resistance Monitoring System"/>
        </authorList>
    </citation>
    <scope>NUCLEOTIDE SEQUENCE [LARGE SCALE GENOMIC DNA]</scope>
    <source>
        <strain evidence="12 69">CVM N18EC122</strain>
        <strain evidence="14 71">CVM N19EC0189</strain>
        <strain evidence="15 72">CVM N19EC0596</strain>
    </source>
</reference>
<proteinExistence type="inferred from homology"/>
<evidence type="ECO:0000313" key="26">
    <source>
        <dbReference type="EMBL" id="MQK27462.1"/>
    </source>
</evidence>
<dbReference type="Proteomes" id="UP000255543">
    <property type="component" value="Unassembled WGS sequence"/>
</dbReference>
<evidence type="ECO:0000313" key="35">
    <source>
        <dbReference type="EMBL" id="STE85509.1"/>
    </source>
</evidence>
<reference evidence="32" key="7">
    <citation type="submission" date="2017-03" db="EMBL/GenBank/DDBJ databases">
        <title>The mobilome is the main driver of stx2-positive O26:H11 Escherichia coli strains evolution.</title>
        <authorList>
            <person name="Delannoy S."/>
            <person name="Mariani-Kurkdjian P."/>
            <person name="Webb H.E."/>
            <person name="Bonacorsi S."/>
            <person name="Fach P."/>
        </authorList>
    </citation>
    <scope>NUCLEOTIDE SEQUENCE</scope>
    <source>
        <strain evidence="32">34870</strain>
    </source>
</reference>
<evidence type="ECO:0000313" key="15">
    <source>
        <dbReference type="EMBL" id="EFH6165967.1"/>
    </source>
</evidence>
<dbReference type="PANTHER" id="PTHR34773">
    <property type="entry name" value="FLAGELLAR SECRETION CHAPERONE FLIS"/>
    <property type="match status" value="1"/>
</dbReference>
<evidence type="ECO:0000313" key="19">
    <source>
        <dbReference type="EMBL" id="HBA4247960.1"/>
    </source>
</evidence>
<dbReference type="Proteomes" id="UP000534332">
    <property type="component" value="Unassembled WGS sequence"/>
</dbReference>
<reference evidence="8 50" key="8">
    <citation type="submission" date="2017-11" db="EMBL/GenBank/DDBJ databases">
        <title>Escherichia coli CV839-15 Genome sequencing and assembly.</title>
        <authorList>
            <person name="Li Z."/>
            <person name="Song N."/>
            <person name="Li W."/>
            <person name="Philip H.R."/>
            <person name="Bu Z."/>
            <person name="Siguo L."/>
        </authorList>
    </citation>
    <scope>NUCLEOTIDE SEQUENCE [LARGE SCALE GENOMIC DNA]</scope>
    <source>
        <strain evidence="8 50">CV839-15</strain>
    </source>
</reference>
<evidence type="ECO:0000313" key="38">
    <source>
        <dbReference type="EMBL" id="STK42297.1"/>
    </source>
</evidence>
<dbReference type="OMA" id="EFRDTWK"/>
<dbReference type="Proteomes" id="UP000218543">
    <property type="component" value="Unassembled WGS sequence"/>
</dbReference>
<evidence type="ECO:0000313" key="73">
    <source>
        <dbReference type="Proteomes" id="UP000615017"/>
    </source>
</evidence>
<dbReference type="EMBL" id="AASCJS010000013">
    <property type="protein sequence ID" value="EFA9846242.1"/>
    <property type="molecule type" value="Genomic_DNA"/>
</dbReference>
<dbReference type="GO" id="GO:0071973">
    <property type="term" value="P:bacterial-type flagellum-dependent cell motility"/>
    <property type="evidence" value="ECO:0007669"/>
    <property type="project" value="TreeGrafter"/>
</dbReference>
<dbReference type="Proteomes" id="UP000254718">
    <property type="component" value="Unassembled WGS sequence"/>
</dbReference>
<dbReference type="EMBL" id="DABFUC010000001">
    <property type="protein sequence ID" value="HAI8955966.1"/>
    <property type="molecule type" value="Genomic_DNA"/>
</dbReference>
<evidence type="ECO:0000313" key="46">
    <source>
        <dbReference type="Proteomes" id="UP000050556"/>
    </source>
</evidence>
<evidence type="ECO:0000313" key="25">
    <source>
        <dbReference type="EMBL" id="MDA4176124.1"/>
    </source>
</evidence>
<reference evidence="10" key="28">
    <citation type="submission" date="2023-10" db="EMBL/GenBank/DDBJ databases">
        <authorList>
            <person name="Leclercq S."/>
        </authorList>
    </citation>
    <scope>NUCLEOTIDE SEQUENCE</scope>
    <source>
        <strain evidence="10">F848</strain>
    </source>
</reference>
<dbReference type="EMBL" id="UFXW01000004">
    <property type="protein sequence ID" value="STC85431.1"/>
    <property type="molecule type" value="Genomic_DNA"/>
</dbReference>
<accession>A0A024L2E2</accession>
<dbReference type="Proteomes" id="UP000248865">
    <property type="component" value="Unassembled WGS sequence"/>
</dbReference>
<reference evidence="26 64" key="16">
    <citation type="journal article" date="2019" name="Environ. Health Perspect.">
        <title>Inter-host Transmission of Carbapenemase-Producing Escherichia coli among Humans and Backyard Animals.</title>
        <authorList>
            <person name="Li J."/>
            <person name="Bi Z."/>
            <person name="Ma S."/>
            <person name="Chen B."/>
            <person name="Cai C."/>
            <person name="He J."/>
            <person name="Schwarz S."/>
            <person name="Sun C."/>
            <person name="Zhou Y."/>
            <person name="Yin J."/>
            <person name="Hulth A."/>
            <person name="Wang Y."/>
            <person name="Shen Z."/>
            <person name="Wang S."/>
            <person name="Wu C."/>
            <person name="Nilsson L.E."/>
            <person name="Walsh T.R."/>
            <person name="Borjesson S."/>
            <person name="Shen J."/>
            <person name="Sun Q."/>
            <person name="Wang Y."/>
        </authorList>
    </citation>
    <scope>NUCLEOTIDE SEQUENCE [LARGE SCALE GENOMIC DNA]</scope>
    <source>
        <strain evidence="26 64">A016f</strain>
    </source>
</reference>
<dbReference type="Gene3D" id="1.20.120.340">
    <property type="entry name" value="Flagellar protein FliS"/>
    <property type="match status" value="1"/>
</dbReference>
<dbReference type="CDD" id="cd16098">
    <property type="entry name" value="FliS"/>
    <property type="match status" value="1"/>
</dbReference>
<evidence type="ECO:0000313" key="23">
    <source>
        <dbReference type="EMBL" id="MBL6234436.1"/>
    </source>
</evidence>
<evidence type="ECO:0000313" key="42">
    <source>
        <dbReference type="EMBL" id="TJH22113.1"/>
    </source>
</evidence>
<dbReference type="GO" id="GO:0044780">
    <property type="term" value="P:bacterial-type flagellum assembly"/>
    <property type="evidence" value="ECO:0007669"/>
    <property type="project" value="InterPro"/>
</dbReference>
<dbReference type="InterPro" id="IPR003713">
    <property type="entry name" value="FliS"/>
</dbReference>
<evidence type="ECO:0000313" key="29">
    <source>
        <dbReference type="EMBL" id="OJR55357.1"/>
    </source>
</evidence>
<evidence type="ECO:0000313" key="49">
    <source>
        <dbReference type="Proteomes" id="UP000218543"/>
    </source>
</evidence>
<dbReference type="Proteomes" id="UP000186595">
    <property type="component" value="Unassembled WGS sequence"/>
</dbReference>
<evidence type="ECO:0000256" key="3">
    <source>
        <dbReference type="ARBA" id="ARBA00022490"/>
    </source>
</evidence>
<evidence type="ECO:0000313" key="48">
    <source>
        <dbReference type="Proteomes" id="UP000186595"/>
    </source>
</evidence>
<dbReference type="Proteomes" id="UP000305093">
    <property type="component" value="Unassembled WGS sequence"/>
</dbReference>
<reference evidence="22" key="23">
    <citation type="submission" date="2020-06" db="EMBL/GenBank/DDBJ databases">
        <title>REHAB project genomes.</title>
        <authorList>
            <person name="Shaw L.P."/>
        </authorList>
    </citation>
    <scope>NUCLEOTIDE SEQUENCE</scope>
    <source>
        <strain evidence="22">RHBSTW-00474</strain>
    </source>
</reference>
<dbReference type="Proteomes" id="UP000050556">
    <property type="component" value="Unassembled WGS sequence"/>
</dbReference>
<dbReference type="Proteomes" id="UP001190091">
    <property type="component" value="Unassembled WGS sequence"/>
</dbReference>
<keyword evidence="4 7" id="KW-1005">Bacterial flagellum biogenesis</keyword>